<feature type="region of interest" description="Disordered" evidence="1">
    <location>
        <begin position="107"/>
        <end position="146"/>
    </location>
</feature>
<reference evidence="4 5" key="1">
    <citation type="submission" date="2017-11" db="EMBL/GenBank/DDBJ databases">
        <title>De novo assembly and phasing of dikaryotic genomes from two isolates of Puccinia coronata f. sp. avenae, the causal agent of oat crown rust.</title>
        <authorList>
            <person name="Miller M.E."/>
            <person name="Zhang Y."/>
            <person name="Omidvar V."/>
            <person name="Sperschneider J."/>
            <person name="Schwessinger B."/>
            <person name="Raley C."/>
            <person name="Palmer J.M."/>
            <person name="Garnica D."/>
            <person name="Upadhyaya N."/>
            <person name="Rathjen J."/>
            <person name="Taylor J.M."/>
            <person name="Park R.F."/>
            <person name="Dodds P.N."/>
            <person name="Hirsch C.D."/>
            <person name="Kianian S.F."/>
            <person name="Figueroa M."/>
        </authorList>
    </citation>
    <scope>NUCLEOTIDE SEQUENCE [LARGE SCALE GENOMIC DNA]</scope>
    <source>
        <strain evidence="4">12NC29</strain>
    </source>
</reference>
<dbReference type="Proteomes" id="UP000235388">
    <property type="component" value="Unassembled WGS sequence"/>
</dbReference>
<name>A0A2N5VRZ8_9BASI</name>
<evidence type="ECO:0000313" key="5">
    <source>
        <dbReference type="Proteomes" id="UP000235388"/>
    </source>
</evidence>
<dbReference type="EMBL" id="PGCJ01000075">
    <property type="protein sequence ID" value="PLW52732.1"/>
    <property type="molecule type" value="Genomic_DNA"/>
</dbReference>
<dbReference type="AlphaFoldDB" id="A0A2N5VRZ8"/>
<evidence type="ECO:0000313" key="4">
    <source>
        <dbReference type="EMBL" id="PLW52732.1"/>
    </source>
</evidence>
<organism evidence="4 5">
    <name type="scientific">Puccinia coronata f. sp. avenae</name>
    <dbReference type="NCBI Taxonomy" id="200324"/>
    <lineage>
        <taxon>Eukaryota</taxon>
        <taxon>Fungi</taxon>
        <taxon>Dikarya</taxon>
        <taxon>Basidiomycota</taxon>
        <taxon>Pucciniomycotina</taxon>
        <taxon>Pucciniomycetes</taxon>
        <taxon>Pucciniales</taxon>
        <taxon>Pucciniaceae</taxon>
        <taxon>Puccinia</taxon>
    </lineage>
</organism>
<sequence>MMKWYSSLTLQLVFFALVIAAGANAELNPPSSSILKLFGKSIKVNDNANINASEEFTLGRKRATPSLAHASSNQDASPSDMGPHHDLFTESLQCGKRIRSTIDFPLIPDEGIHETGGGISEREETNSPHAGNIDFHSISPPFTRRK</sequence>
<protein>
    <submittedName>
        <fullName evidence="4">Uncharacterized protein</fullName>
    </submittedName>
</protein>
<accession>A0A2N5VRZ8</accession>
<feature type="region of interest" description="Disordered" evidence="1">
    <location>
        <begin position="61"/>
        <end position="88"/>
    </location>
</feature>
<proteinExistence type="predicted"/>
<keyword evidence="5" id="KW-1185">Reference proteome</keyword>
<evidence type="ECO:0000256" key="1">
    <source>
        <dbReference type="SAM" id="MobiDB-lite"/>
    </source>
</evidence>
<comment type="caution">
    <text evidence="4">The sequence shown here is derived from an EMBL/GenBank/DDBJ whole genome shotgun (WGS) entry which is preliminary data.</text>
</comment>
<gene>
    <name evidence="4" type="ORF">PCANC_15984</name>
    <name evidence="3" type="ORF">PCANC_27433</name>
</gene>
<feature type="chain" id="PRO_5015084091" evidence="2">
    <location>
        <begin position="26"/>
        <end position="146"/>
    </location>
</feature>
<evidence type="ECO:0000313" key="3">
    <source>
        <dbReference type="EMBL" id="PLW34071.1"/>
    </source>
</evidence>
<dbReference type="EMBL" id="PGCJ01000285">
    <property type="protein sequence ID" value="PLW34071.1"/>
    <property type="molecule type" value="Genomic_DNA"/>
</dbReference>
<feature type="signal peptide" evidence="2">
    <location>
        <begin position="1"/>
        <end position="25"/>
    </location>
</feature>
<evidence type="ECO:0000256" key="2">
    <source>
        <dbReference type="SAM" id="SignalP"/>
    </source>
</evidence>
<keyword evidence="2" id="KW-0732">Signal</keyword>